<dbReference type="GO" id="GO:0004713">
    <property type="term" value="F:protein tyrosine kinase activity"/>
    <property type="evidence" value="ECO:0007669"/>
    <property type="project" value="InterPro"/>
</dbReference>
<dbReference type="InterPro" id="IPR050339">
    <property type="entry name" value="CC_SR_Kinase"/>
</dbReference>
<dbReference type="InterPro" id="IPR011009">
    <property type="entry name" value="Kinase-like_dom_sf"/>
</dbReference>
<feature type="non-terminal residue" evidence="8">
    <location>
        <position position="1"/>
    </location>
</feature>
<gene>
    <name evidence="8" type="ORF">Fcan01_19946</name>
</gene>
<dbReference type="Gene3D" id="3.30.200.20">
    <property type="entry name" value="Phosphorylase Kinase, domain 1"/>
    <property type="match status" value="1"/>
</dbReference>
<comment type="caution">
    <text evidence="8">The sequence shown here is derived from an EMBL/GenBank/DDBJ whole genome shotgun (WGS) entry which is preliminary data.</text>
</comment>
<dbReference type="Proteomes" id="UP000198287">
    <property type="component" value="Unassembled WGS sequence"/>
</dbReference>
<feature type="binding site" evidence="5">
    <location>
        <position position="202"/>
    </location>
    <ligand>
        <name>ATP</name>
        <dbReference type="ChEBI" id="CHEBI:30616"/>
    </ligand>
</feature>
<dbReference type="InterPro" id="IPR017441">
    <property type="entry name" value="Protein_kinase_ATP_BS"/>
</dbReference>
<keyword evidence="2 5" id="KW-0547">Nucleotide-binding</keyword>
<evidence type="ECO:0000256" key="6">
    <source>
        <dbReference type="SAM" id="MobiDB-lite"/>
    </source>
</evidence>
<evidence type="ECO:0000256" key="5">
    <source>
        <dbReference type="PROSITE-ProRule" id="PRU10141"/>
    </source>
</evidence>
<proteinExistence type="predicted"/>
<dbReference type="PROSITE" id="PS50011">
    <property type="entry name" value="PROTEIN_KINASE_DOM"/>
    <property type="match status" value="1"/>
</dbReference>
<dbReference type="GO" id="GO:0004694">
    <property type="term" value="F:eukaryotic translation initiation factor 2alpha kinase activity"/>
    <property type="evidence" value="ECO:0007669"/>
    <property type="project" value="TreeGrafter"/>
</dbReference>
<dbReference type="Gene3D" id="1.10.510.10">
    <property type="entry name" value="Transferase(Phosphotransferase) domain 1"/>
    <property type="match status" value="1"/>
</dbReference>
<accession>A0A226DIM5</accession>
<dbReference type="SMART" id="SM00219">
    <property type="entry name" value="TyrKc"/>
    <property type="match status" value="1"/>
</dbReference>
<feature type="compositionally biased region" description="Basic and acidic residues" evidence="6">
    <location>
        <begin position="584"/>
        <end position="601"/>
    </location>
</feature>
<reference evidence="8 9" key="1">
    <citation type="submission" date="2015-12" db="EMBL/GenBank/DDBJ databases">
        <title>The genome of Folsomia candida.</title>
        <authorList>
            <person name="Faddeeva A."/>
            <person name="Derks M.F."/>
            <person name="Anvar Y."/>
            <person name="Smit S."/>
            <person name="Van Straalen N."/>
            <person name="Roelofs D."/>
        </authorList>
    </citation>
    <scope>NUCLEOTIDE SEQUENCE [LARGE SCALE GENOMIC DNA]</scope>
    <source>
        <strain evidence="8 9">VU population</strain>
        <tissue evidence="8">Whole body</tissue>
    </source>
</reference>
<evidence type="ECO:0000313" key="9">
    <source>
        <dbReference type="Proteomes" id="UP000198287"/>
    </source>
</evidence>
<feature type="region of interest" description="Disordered" evidence="6">
    <location>
        <begin position="636"/>
        <end position="679"/>
    </location>
</feature>
<sequence>ENYEVKLHFLVTGYTRVFQNIIFQRKSSWESRTGQDFFNFLQSQKKKWNPVELNLLSKRDLSTLDASISAKIFLLPGSFWNPYQPPFSFNSAEEDAIKTLRQLRNDIKHREGIIVTRAEFDNNCTIVADNLKVLNILEDQIKLILEETMTQTVVDRNKVKSHINQLKETSWKYRTLEILGYGAFGVVIKAEDILVNITSAIKIIPDRPLCPQLDDDIDVLREAKNWASLRHENIVKYENSDYFRLWPRKLKQILDFDGPGGKKLETVEYLSALLNSSEKIITGLYIQTEVCGLTLRNWIVDNGPRDLLTRKGICRGIIDGVNYIHSKEIIHRDLRPENIYFVHETGFSIPIKIGDFGLSNRLALEHTSMTQTKDLGSALYRAPEMCTPHQEKPGKAKYGRAVDVYALGLIISEVYDPQPITSLLSEKFGKIKWLRNAGENITREHPEVGKLIVKLASQDPNDRLDKSVSGCLMPIRANLFATTLDVSPEDSELSDDDDVLTRKLSALRVTGYAYGEPRGLAARGLDYDSSSSYRPTPVTKSGQWQGNSSKENLSSKRVDYEEEDAWKSYHRDRVRSESPGPSHRFSEDPTRPTVHPSDRISLHGVTLTREVESRPRQLQSPRQQIELNYTQRDFDNQYYHGGISSGSDYAPSERSPGSSRDYSGSLDDDDVGYESVDSGGHLSEDNKSLLAFRKLLQQNKQIWTDQNMAKFFNLLERTDKHGPRDFGSANIRSDVNRNLYRICRSQPSLVTKSNLKKVLNNCGFPDLAEKVDNILFG</sequence>
<dbReference type="EMBL" id="LNIX01000018">
    <property type="protein sequence ID" value="OXA45392.1"/>
    <property type="molecule type" value="Genomic_DNA"/>
</dbReference>
<evidence type="ECO:0000256" key="4">
    <source>
        <dbReference type="ARBA" id="ARBA00022840"/>
    </source>
</evidence>
<dbReference type="InterPro" id="IPR020635">
    <property type="entry name" value="Tyr_kinase_cat_dom"/>
</dbReference>
<dbReference type="OrthoDB" id="1405469at2759"/>
<evidence type="ECO:0000256" key="3">
    <source>
        <dbReference type="ARBA" id="ARBA00022777"/>
    </source>
</evidence>
<feature type="compositionally biased region" description="Polar residues" evidence="6">
    <location>
        <begin position="528"/>
        <end position="552"/>
    </location>
</feature>
<dbReference type="PANTHER" id="PTHR11042:SF91">
    <property type="entry name" value="EUKARYOTIC TRANSLATION INITIATION FACTOR 2-ALPHA KINASE"/>
    <property type="match status" value="1"/>
</dbReference>
<name>A0A226DIM5_FOLCA</name>
<protein>
    <submittedName>
        <fullName evidence="8">Interferon-induced, double-stranded RNA-activated protein kinase</fullName>
    </submittedName>
</protein>
<dbReference type="AlphaFoldDB" id="A0A226DIM5"/>
<dbReference type="Pfam" id="PF00069">
    <property type="entry name" value="Pkinase"/>
    <property type="match status" value="1"/>
</dbReference>
<dbReference type="InterPro" id="IPR008266">
    <property type="entry name" value="Tyr_kinase_AS"/>
</dbReference>
<organism evidence="8 9">
    <name type="scientific">Folsomia candida</name>
    <name type="common">Springtail</name>
    <dbReference type="NCBI Taxonomy" id="158441"/>
    <lineage>
        <taxon>Eukaryota</taxon>
        <taxon>Metazoa</taxon>
        <taxon>Ecdysozoa</taxon>
        <taxon>Arthropoda</taxon>
        <taxon>Hexapoda</taxon>
        <taxon>Collembola</taxon>
        <taxon>Entomobryomorpha</taxon>
        <taxon>Isotomoidea</taxon>
        <taxon>Isotomidae</taxon>
        <taxon>Proisotominae</taxon>
        <taxon>Folsomia</taxon>
    </lineage>
</organism>
<feature type="region of interest" description="Disordered" evidence="6">
    <location>
        <begin position="570"/>
        <end position="623"/>
    </location>
</feature>
<keyword evidence="1" id="KW-0808">Transferase</keyword>
<evidence type="ECO:0000256" key="2">
    <source>
        <dbReference type="ARBA" id="ARBA00022741"/>
    </source>
</evidence>
<feature type="region of interest" description="Disordered" evidence="6">
    <location>
        <begin position="523"/>
        <end position="557"/>
    </location>
</feature>
<keyword evidence="3 8" id="KW-0418">Kinase</keyword>
<dbReference type="GO" id="GO:0005737">
    <property type="term" value="C:cytoplasm"/>
    <property type="evidence" value="ECO:0007669"/>
    <property type="project" value="TreeGrafter"/>
</dbReference>
<dbReference type="GO" id="GO:0005634">
    <property type="term" value="C:nucleus"/>
    <property type="evidence" value="ECO:0007669"/>
    <property type="project" value="TreeGrafter"/>
</dbReference>
<feature type="domain" description="Protein kinase" evidence="7">
    <location>
        <begin position="173"/>
        <end position="476"/>
    </location>
</feature>
<keyword evidence="9" id="KW-1185">Reference proteome</keyword>
<evidence type="ECO:0000313" key="8">
    <source>
        <dbReference type="EMBL" id="OXA45392.1"/>
    </source>
</evidence>
<evidence type="ECO:0000259" key="7">
    <source>
        <dbReference type="PROSITE" id="PS50011"/>
    </source>
</evidence>
<dbReference type="PROSITE" id="PS00109">
    <property type="entry name" value="PROTEIN_KINASE_TYR"/>
    <property type="match status" value="1"/>
</dbReference>
<dbReference type="PANTHER" id="PTHR11042">
    <property type="entry name" value="EUKARYOTIC TRANSLATION INITIATION FACTOR 2-ALPHA KINASE EIF2-ALPHA KINASE -RELATED"/>
    <property type="match status" value="1"/>
</dbReference>
<keyword evidence="4 5" id="KW-0067">ATP-binding</keyword>
<dbReference type="InterPro" id="IPR000719">
    <property type="entry name" value="Prot_kinase_dom"/>
</dbReference>
<dbReference type="PROSITE" id="PS00107">
    <property type="entry name" value="PROTEIN_KINASE_ATP"/>
    <property type="match status" value="1"/>
</dbReference>
<evidence type="ECO:0000256" key="1">
    <source>
        <dbReference type="ARBA" id="ARBA00022679"/>
    </source>
</evidence>
<dbReference type="GO" id="GO:0005524">
    <property type="term" value="F:ATP binding"/>
    <property type="evidence" value="ECO:0007669"/>
    <property type="project" value="UniProtKB-UniRule"/>
</dbReference>
<dbReference type="SUPFAM" id="SSF56112">
    <property type="entry name" value="Protein kinase-like (PK-like)"/>
    <property type="match status" value="1"/>
</dbReference>